<comment type="subcellular location">
    <subcellularLocation>
        <location evidence="1">Membrane</location>
        <topology evidence="1">Multi-pass membrane protein</topology>
    </subcellularLocation>
</comment>
<dbReference type="NCBIfam" id="TIGR03902">
    <property type="entry name" value="rhom_GG_sort"/>
    <property type="match status" value="1"/>
</dbReference>
<dbReference type="EMBL" id="CP059693">
    <property type="protein sequence ID" value="WDE13752.1"/>
    <property type="molecule type" value="Genomic_DNA"/>
</dbReference>
<keyword evidence="2 5" id="KW-0812">Transmembrane</keyword>
<keyword evidence="3 5" id="KW-1133">Transmembrane helix</keyword>
<feature type="transmembrane region" description="Helical" evidence="5">
    <location>
        <begin position="175"/>
        <end position="196"/>
    </location>
</feature>
<evidence type="ECO:0000256" key="5">
    <source>
        <dbReference type="SAM" id="Phobius"/>
    </source>
</evidence>
<evidence type="ECO:0000256" key="1">
    <source>
        <dbReference type="ARBA" id="ARBA00004141"/>
    </source>
</evidence>
<feature type="transmembrane region" description="Helical" evidence="5">
    <location>
        <begin position="12"/>
        <end position="30"/>
    </location>
</feature>
<evidence type="ECO:0000313" key="8">
    <source>
        <dbReference type="Proteomes" id="UP001215231"/>
    </source>
</evidence>
<proteinExistence type="predicted"/>
<evidence type="ECO:0000256" key="3">
    <source>
        <dbReference type="ARBA" id="ARBA00022989"/>
    </source>
</evidence>
<sequence length="212" mass="23470">MLKRALFADFKQTLLLPLAVALLAVVGYFLDNFVNGALSDLLVYHSSAIGQGELWRLISGHFFHTNGYHLLLNLGAMTLLFGLHGRYYRFGAYLMLFLLSALGTSIGIYYFAPELKQYVGLSGVLHGVFIWGALMDIKHQDKTGYLLLLGICLKVAHEQLYGASEEVINLIDANVAIDAHLWGAISGLIFGLYSWFSQNNKAKIQGQIKGNN</sequence>
<gene>
    <name evidence="7" type="primary">rrtA</name>
    <name evidence="7" type="ORF">H3N35_10130</name>
</gene>
<dbReference type="Pfam" id="PF01694">
    <property type="entry name" value="Rhomboid"/>
    <property type="match status" value="1"/>
</dbReference>
<evidence type="ECO:0000256" key="4">
    <source>
        <dbReference type="ARBA" id="ARBA00023136"/>
    </source>
</evidence>
<keyword evidence="4 5" id="KW-0472">Membrane</keyword>
<feature type="domain" description="Peptidase S54 rhomboid" evidence="6">
    <location>
        <begin position="52"/>
        <end position="193"/>
    </location>
</feature>
<dbReference type="InterPro" id="IPR023826">
    <property type="entry name" value="Rhom-like_SP_proteobac"/>
</dbReference>
<evidence type="ECO:0000313" key="7">
    <source>
        <dbReference type="EMBL" id="WDE13752.1"/>
    </source>
</evidence>
<protein>
    <submittedName>
        <fullName evidence="7">Rhombosortase</fullName>
        <ecNumber evidence="7">3.4.21.-</ecNumber>
    </submittedName>
</protein>
<dbReference type="InterPro" id="IPR050925">
    <property type="entry name" value="Rhomboid_protease_S54"/>
</dbReference>
<dbReference type="EC" id="3.4.21.-" evidence="7"/>
<reference evidence="7 8" key="1">
    <citation type="journal article" date="2022" name="Mar. Drugs">
        <title>Bioassay-Guided Fractionation Leads to the Detection of Cholic Acid Generated by the Rare Thalassomonas sp.</title>
        <authorList>
            <person name="Pheiffer F."/>
            <person name="Schneider Y.K."/>
            <person name="Hansen E.H."/>
            <person name="Andersen J.H."/>
            <person name="Isaksson J."/>
            <person name="Busche T."/>
            <person name="R C."/>
            <person name="Kalinowski J."/>
            <person name="Zyl L.V."/>
            <person name="Trindade M."/>
        </authorList>
    </citation>
    <scope>NUCLEOTIDE SEQUENCE [LARGE SCALE GENOMIC DNA]</scope>
    <source>
        <strain evidence="7 8">A5K-61T</strain>
    </source>
</reference>
<accession>A0ABY7VM73</accession>
<feature type="transmembrane region" description="Helical" evidence="5">
    <location>
        <begin position="90"/>
        <end position="112"/>
    </location>
</feature>
<evidence type="ECO:0000256" key="2">
    <source>
        <dbReference type="ARBA" id="ARBA00022692"/>
    </source>
</evidence>
<evidence type="ECO:0000259" key="6">
    <source>
        <dbReference type="Pfam" id="PF01694"/>
    </source>
</evidence>
<keyword evidence="8" id="KW-1185">Reference proteome</keyword>
<dbReference type="GO" id="GO:0016787">
    <property type="term" value="F:hydrolase activity"/>
    <property type="evidence" value="ECO:0007669"/>
    <property type="project" value="UniProtKB-KW"/>
</dbReference>
<dbReference type="PANTHER" id="PTHR43731:SF16">
    <property type="entry name" value="RHOMBOSORTASE"/>
    <property type="match status" value="1"/>
</dbReference>
<dbReference type="Gene3D" id="1.20.1540.10">
    <property type="entry name" value="Rhomboid-like"/>
    <property type="match status" value="1"/>
</dbReference>
<organism evidence="7 8">
    <name type="scientific">Thalassomonas haliotis</name>
    <dbReference type="NCBI Taxonomy" id="485448"/>
    <lineage>
        <taxon>Bacteria</taxon>
        <taxon>Pseudomonadati</taxon>
        <taxon>Pseudomonadota</taxon>
        <taxon>Gammaproteobacteria</taxon>
        <taxon>Alteromonadales</taxon>
        <taxon>Colwelliaceae</taxon>
        <taxon>Thalassomonas</taxon>
    </lineage>
</organism>
<dbReference type="SUPFAM" id="SSF144091">
    <property type="entry name" value="Rhomboid-like"/>
    <property type="match status" value="1"/>
</dbReference>
<name>A0ABY7VM73_9GAMM</name>
<dbReference type="Proteomes" id="UP001215231">
    <property type="component" value="Chromosome"/>
</dbReference>
<dbReference type="InterPro" id="IPR035952">
    <property type="entry name" value="Rhomboid-like_sf"/>
</dbReference>
<keyword evidence="7" id="KW-0378">Hydrolase</keyword>
<dbReference type="InterPro" id="IPR022764">
    <property type="entry name" value="Peptidase_S54_rhomboid_dom"/>
</dbReference>
<feature type="transmembrane region" description="Helical" evidence="5">
    <location>
        <begin position="66"/>
        <end position="83"/>
    </location>
</feature>
<dbReference type="PANTHER" id="PTHR43731">
    <property type="entry name" value="RHOMBOID PROTEASE"/>
    <property type="match status" value="1"/>
</dbReference>